<evidence type="ECO:0000256" key="6">
    <source>
        <dbReference type="SAM" id="Phobius"/>
    </source>
</evidence>
<dbReference type="PROSITE" id="PS50850">
    <property type="entry name" value="MFS"/>
    <property type="match status" value="1"/>
</dbReference>
<gene>
    <name evidence="8" type="ORF">METZ01_LOCUS141426</name>
</gene>
<evidence type="ECO:0000256" key="1">
    <source>
        <dbReference type="ARBA" id="ARBA00004141"/>
    </source>
</evidence>
<feature type="transmembrane region" description="Helical" evidence="6">
    <location>
        <begin position="59"/>
        <end position="77"/>
    </location>
</feature>
<keyword evidence="3 6" id="KW-0812">Transmembrane</keyword>
<dbReference type="InterPro" id="IPR020846">
    <property type="entry name" value="MFS_dom"/>
</dbReference>
<accession>A0A381ZIC4</accession>
<keyword evidence="4 6" id="KW-1133">Transmembrane helix</keyword>
<feature type="transmembrane region" description="Helical" evidence="6">
    <location>
        <begin position="84"/>
        <end position="107"/>
    </location>
</feature>
<name>A0A381ZIC4_9ZZZZ</name>
<feature type="transmembrane region" description="Helical" evidence="6">
    <location>
        <begin position="142"/>
        <end position="164"/>
    </location>
</feature>
<dbReference type="GO" id="GO:0016020">
    <property type="term" value="C:membrane"/>
    <property type="evidence" value="ECO:0007669"/>
    <property type="project" value="UniProtKB-SubCell"/>
</dbReference>
<keyword evidence="2" id="KW-0813">Transport</keyword>
<dbReference type="EMBL" id="UINC01021304">
    <property type="protein sequence ID" value="SVA88572.1"/>
    <property type="molecule type" value="Genomic_DNA"/>
</dbReference>
<dbReference type="AlphaFoldDB" id="A0A381ZIC4"/>
<protein>
    <recommendedName>
        <fullName evidence="7">Major facilitator superfamily (MFS) profile domain-containing protein</fullName>
    </recommendedName>
</protein>
<evidence type="ECO:0000256" key="5">
    <source>
        <dbReference type="ARBA" id="ARBA00023136"/>
    </source>
</evidence>
<dbReference type="PRINTS" id="PR01036">
    <property type="entry name" value="TCRTETB"/>
</dbReference>
<evidence type="ECO:0000256" key="3">
    <source>
        <dbReference type="ARBA" id="ARBA00022692"/>
    </source>
</evidence>
<dbReference type="PANTHER" id="PTHR42718">
    <property type="entry name" value="MAJOR FACILITATOR SUPERFAMILY MULTIDRUG TRANSPORTER MFSC"/>
    <property type="match status" value="1"/>
</dbReference>
<dbReference type="SUPFAM" id="SSF103473">
    <property type="entry name" value="MFS general substrate transporter"/>
    <property type="match status" value="1"/>
</dbReference>
<dbReference type="InterPro" id="IPR011701">
    <property type="entry name" value="MFS"/>
</dbReference>
<dbReference type="PANTHER" id="PTHR42718:SF9">
    <property type="entry name" value="MAJOR FACILITATOR SUPERFAMILY MULTIDRUG TRANSPORTER MFSC"/>
    <property type="match status" value="1"/>
</dbReference>
<feature type="transmembrane region" description="Helical" evidence="6">
    <location>
        <begin position="113"/>
        <end position="135"/>
    </location>
</feature>
<evidence type="ECO:0000256" key="2">
    <source>
        <dbReference type="ARBA" id="ARBA00022448"/>
    </source>
</evidence>
<dbReference type="Pfam" id="PF07690">
    <property type="entry name" value="MFS_1"/>
    <property type="match status" value="1"/>
</dbReference>
<evidence type="ECO:0000256" key="4">
    <source>
        <dbReference type="ARBA" id="ARBA00022989"/>
    </source>
</evidence>
<dbReference type="GO" id="GO:0022857">
    <property type="term" value="F:transmembrane transporter activity"/>
    <property type="evidence" value="ECO:0007669"/>
    <property type="project" value="InterPro"/>
</dbReference>
<evidence type="ECO:0000259" key="7">
    <source>
        <dbReference type="PROSITE" id="PS50850"/>
    </source>
</evidence>
<feature type="transmembrane region" description="Helical" evidence="6">
    <location>
        <begin position="170"/>
        <end position="192"/>
    </location>
</feature>
<dbReference type="InterPro" id="IPR036259">
    <property type="entry name" value="MFS_trans_sf"/>
</dbReference>
<keyword evidence="5 6" id="KW-0472">Membrane</keyword>
<sequence length="218" mass="23287">MNLPFKSITRSSFFHWWTYAAVASATFISVMEMSATAIVVPTISEHFGADIPAAQWLTVSYMLVVSALIMPAGAIAATLGTRRLWLWGIFLFALASLITTFSPTFAMVIMGKILMGVGASALQANGMAMTAGAFSDSDRGKALGLHMTAVGIGAVGGPVFGGLIEGLWGWRAIFLFISMFSLISWVFSGVVLRKDPDGGERNLTLLSKFDWLGTVFSA</sequence>
<comment type="subcellular location">
    <subcellularLocation>
        <location evidence="1">Membrane</location>
        <topology evidence="1">Multi-pass membrane protein</topology>
    </subcellularLocation>
</comment>
<feature type="transmembrane region" description="Helical" evidence="6">
    <location>
        <begin position="16"/>
        <end position="39"/>
    </location>
</feature>
<proteinExistence type="predicted"/>
<feature type="domain" description="Major facilitator superfamily (MFS) profile" evidence="7">
    <location>
        <begin position="18"/>
        <end position="218"/>
    </location>
</feature>
<dbReference type="Gene3D" id="1.20.1720.10">
    <property type="entry name" value="Multidrug resistance protein D"/>
    <property type="match status" value="1"/>
</dbReference>
<organism evidence="8">
    <name type="scientific">marine metagenome</name>
    <dbReference type="NCBI Taxonomy" id="408172"/>
    <lineage>
        <taxon>unclassified sequences</taxon>
        <taxon>metagenomes</taxon>
        <taxon>ecological metagenomes</taxon>
    </lineage>
</organism>
<feature type="non-terminal residue" evidence="8">
    <location>
        <position position="218"/>
    </location>
</feature>
<reference evidence="8" key="1">
    <citation type="submission" date="2018-05" db="EMBL/GenBank/DDBJ databases">
        <authorList>
            <person name="Lanie J.A."/>
            <person name="Ng W.-L."/>
            <person name="Kazmierczak K.M."/>
            <person name="Andrzejewski T.M."/>
            <person name="Davidsen T.M."/>
            <person name="Wayne K.J."/>
            <person name="Tettelin H."/>
            <person name="Glass J.I."/>
            <person name="Rusch D."/>
            <person name="Podicherti R."/>
            <person name="Tsui H.-C.T."/>
            <person name="Winkler M.E."/>
        </authorList>
    </citation>
    <scope>NUCLEOTIDE SEQUENCE</scope>
</reference>
<evidence type="ECO:0000313" key="8">
    <source>
        <dbReference type="EMBL" id="SVA88572.1"/>
    </source>
</evidence>